<reference evidence="3 4" key="1">
    <citation type="journal article" date="2013" name="Curr. Biol.">
        <title>The Genome of the Foraminiferan Reticulomyxa filosa.</title>
        <authorList>
            <person name="Glockner G."/>
            <person name="Hulsmann N."/>
            <person name="Schleicher M."/>
            <person name="Noegel A.A."/>
            <person name="Eichinger L."/>
            <person name="Gallinger C."/>
            <person name="Pawlowski J."/>
            <person name="Sierra R."/>
            <person name="Euteneuer U."/>
            <person name="Pillet L."/>
            <person name="Moustafa A."/>
            <person name="Platzer M."/>
            <person name="Groth M."/>
            <person name="Szafranski K."/>
            <person name="Schliwa M."/>
        </authorList>
    </citation>
    <scope>NUCLEOTIDE SEQUENCE [LARGE SCALE GENOMIC DNA]</scope>
</reference>
<evidence type="ECO:0000256" key="2">
    <source>
        <dbReference type="SAM" id="MobiDB-lite"/>
    </source>
</evidence>
<dbReference type="AlphaFoldDB" id="X6M0V7"/>
<name>X6M0V7_RETFI</name>
<evidence type="ECO:0000256" key="1">
    <source>
        <dbReference type="SAM" id="Coils"/>
    </source>
</evidence>
<accession>X6M0V7</accession>
<feature type="region of interest" description="Disordered" evidence="2">
    <location>
        <begin position="206"/>
        <end position="230"/>
    </location>
</feature>
<protein>
    <submittedName>
        <fullName evidence="3">Uncharacterized protein</fullName>
    </submittedName>
</protein>
<feature type="coiled-coil region" evidence="1">
    <location>
        <begin position="57"/>
        <end position="146"/>
    </location>
</feature>
<proteinExistence type="predicted"/>
<evidence type="ECO:0000313" key="3">
    <source>
        <dbReference type="EMBL" id="ETO07042.1"/>
    </source>
</evidence>
<organism evidence="3 4">
    <name type="scientific">Reticulomyxa filosa</name>
    <dbReference type="NCBI Taxonomy" id="46433"/>
    <lineage>
        <taxon>Eukaryota</taxon>
        <taxon>Sar</taxon>
        <taxon>Rhizaria</taxon>
        <taxon>Retaria</taxon>
        <taxon>Foraminifera</taxon>
        <taxon>Monothalamids</taxon>
        <taxon>Reticulomyxidae</taxon>
        <taxon>Reticulomyxa</taxon>
    </lineage>
</organism>
<keyword evidence="1" id="KW-0175">Coiled coil</keyword>
<sequence>MVEKKKLIKSLFDKYFYIVIKRKRMGSVFVQQLRQRQQHNDEMNIVKTLWKQERVCVDIIREKIIELTVEIDKLKKQVEIQAGGDNKQTALFEGSIKKNQELELKADREQITILRKEKVKKVNIDNRELEKNSQKQTRDLENEKRLLFCDLNDYKQNLAMFKPKMEHCLKTLTSLNLAFLKQGLFVEIKDDVKRLKGELSEKDTELQKKVEAKRASDQHSNSERTKMKKKKLKYLKKQLKYQKSNFKEELHSVKAQANADLDSLAEKNGQRRIDSANNTKR</sequence>
<keyword evidence="4" id="KW-1185">Reference proteome</keyword>
<dbReference type="EMBL" id="ASPP01026567">
    <property type="protein sequence ID" value="ETO07042.1"/>
    <property type="molecule type" value="Genomic_DNA"/>
</dbReference>
<gene>
    <name evidence="3" type="ORF">RFI_30350</name>
</gene>
<comment type="caution">
    <text evidence="3">The sequence shown here is derived from an EMBL/GenBank/DDBJ whole genome shotgun (WGS) entry which is preliminary data.</text>
</comment>
<dbReference type="Proteomes" id="UP000023152">
    <property type="component" value="Unassembled WGS sequence"/>
</dbReference>
<evidence type="ECO:0000313" key="4">
    <source>
        <dbReference type="Proteomes" id="UP000023152"/>
    </source>
</evidence>
<feature type="compositionally biased region" description="Basic and acidic residues" evidence="2">
    <location>
        <begin position="264"/>
        <end position="274"/>
    </location>
</feature>
<feature type="region of interest" description="Disordered" evidence="2">
    <location>
        <begin position="258"/>
        <end position="281"/>
    </location>
</feature>
<feature type="compositionally biased region" description="Basic and acidic residues" evidence="2">
    <location>
        <begin position="206"/>
        <end position="225"/>
    </location>
</feature>